<protein>
    <recommendedName>
        <fullName evidence="4">MSHA biogenesis protein MshI</fullName>
    </recommendedName>
</protein>
<evidence type="ECO:0000313" key="3">
    <source>
        <dbReference type="Proteomes" id="UP000308430"/>
    </source>
</evidence>
<organism evidence="2 3">
    <name type="scientific">Pseudothauera nasutitermitis</name>
    <dbReference type="NCBI Taxonomy" id="2565930"/>
    <lineage>
        <taxon>Bacteria</taxon>
        <taxon>Pseudomonadati</taxon>
        <taxon>Pseudomonadota</taxon>
        <taxon>Betaproteobacteria</taxon>
        <taxon>Rhodocyclales</taxon>
        <taxon>Zoogloeaceae</taxon>
        <taxon>Pseudothauera</taxon>
    </lineage>
</organism>
<dbReference type="EMBL" id="SSOC01000005">
    <property type="protein sequence ID" value="THF63582.1"/>
    <property type="molecule type" value="Genomic_DNA"/>
</dbReference>
<comment type="caution">
    <text evidence="2">The sequence shown here is derived from an EMBL/GenBank/DDBJ whole genome shotgun (WGS) entry which is preliminary data.</text>
</comment>
<accession>A0A4S4AY86</accession>
<dbReference type="RefSeq" id="WP_136348743.1">
    <property type="nucleotide sequence ID" value="NZ_SSOC01000005.1"/>
</dbReference>
<keyword evidence="1" id="KW-0472">Membrane</keyword>
<evidence type="ECO:0008006" key="4">
    <source>
        <dbReference type="Google" id="ProtNLM"/>
    </source>
</evidence>
<name>A0A4S4AY86_9RHOO</name>
<dbReference type="Proteomes" id="UP000308430">
    <property type="component" value="Unassembled WGS sequence"/>
</dbReference>
<reference evidence="2 3" key="1">
    <citation type="submission" date="2019-04" db="EMBL/GenBank/DDBJ databases">
        <title>Azoarcus nasutitermitis sp. nov. isolated from termite nest.</title>
        <authorList>
            <person name="Lin S.-Y."/>
            <person name="Hameed A."/>
            <person name="Hsu Y.-H."/>
            <person name="Young C.-C."/>
        </authorList>
    </citation>
    <scope>NUCLEOTIDE SEQUENCE [LARGE SCALE GENOMIC DNA]</scope>
    <source>
        <strain evidence="2 3">CC-YHH838</strain>
    </source>
</reference>
<sequence length="213" mass="23168">MSAVARQQINLLQAELQERKTVLPATQLLAIVGIAALLAVVLSVAANWRAQAARAEVARLQSEATQREAVVTVLQTELEARSPDPALTREANRLERQLRHLRRVVELAQPQPATPLSGYLAGLGRQRQEGLWLTGITLANRGRDVELDGRTLSPDLLPAYLAALGQEPAFSGLAFGDLKLERSADEPRWLAFRIAAGCLAADKDCLTRAEARP</sequence>
<keyword evidence="3" id="KW-1185">Reference proteome</keyword>
<feature type="transmembrane region" description="Helical" evidence="1">
    <location>
        <begin position="28"/>
        <end position="48"/>
    </location>
</feature>
<dbReference type="AlphaFoldDB" id="A0A4S4AY86"/>
<gene>
    <name evidence="2" type="ORF">E6C76_13370</name>
</gene>
<proteinExistence type="predicted"/>
<dbReference type="OrthoDB" id="5405677at2"/>
<evidence type="ECO:0000313" key="2">
    <source>
        <dbReference type="EMBL" id="THF63582.1"/>
    </source>
</evidence>
<evidence type="ECO:0000256" key="1">
    <source>
        <dbReference type="SAM" id="Phobius"/>
    </source>
</evidence>
<keyword evidence="1" id="KW-0812">Transmembrane</keyword>
<keyword evidence="1" id="KW-1133">Transmembrane helix</keyword>